<sequence length="464" mass="52579">MNSAILGIDISKATFDVALLYNNKTKTKKFNNNLQGFGTLKQWLSTNKIDTVHACMEATGCYGEKLAQYLYDNNFKVSVVNPARIKGFATSTLSRVKTDKADCQLIAQFCKAMQPDLWQPTAVYIRELQQWVHRLDALITHKNQETNRLENVSDIVKANIQTHIDFLDKQIKEVEQEISKHIKQHKDLSDKSKLLESIPGVGDKTIAIVLAFLGNIKAFDSAKQIVAFVGLNPKPRQSGSSVRGVSRISKTGDADLRKAFYMPAVVSIRFNPIIKDFSQRLSSAGKSKMVTVVAAMLFGKISVPICWYQLEHGGACSSWLMEEVLDRFINNFGVHKIKYLLADREFMSKEWLNFLTKKEIKFAIPVRKDMLIRITNALQTKPAGKSFDYVKPLEYIEVKGILWDHAVTLSAYRNNKNELMVIAASGDIDVSIFALYKFRWSIERLFKHLKSSGFDIEKSHITNP</sequence>
<dbReference type="Pfam" id="PF02371">
    <property type="entry name" value="Transposase_20"/>
    <property type="match status" value="1"/>
</dbReference>
<dbReference type="GO" id="GO:0006313">
    <property type="term" value="P:DNA transposition"/>
    <property type="evidence" value="ECO:0007669"/>
    <property type="project" value="InterPro"/>
</dbReference>
<dbReference type="Pfam" id="PF01609">
    <property type="entry name" value="DDE_Tnp_1"/>
    <property type="match status" value="1"/>
</dbReference>
<dbReference type="InterPro" id="IPR002525">
    <property type="entry name" value="Transp_IS110-like_N"/>
</dbReference>
<evidence type="ECO:0000313" key="5">
    <source>
        <dbReference type="EMBL" id="CAF0761398.1"/>
    </source>
</evidence>
<comment type="caution">
    <text evidence="5">The sequence shown here is derived from an EMBL/GenBank/DDBJ whole genome shotgun (WGS) entry which is preliminary data.</text>
</comment>
<protein>
    <recommendedName>
        <fullName evidence="8">Transposase</fullName>
    </recommendedName>
</protein>
<evidence type="ECO:0000259" key="4">
    <source>
        <dbReference type="Pfam" id="PF02371"/>
    </source>
</evidence>
<dbReference type="Proteomes" id="UP000663829">
    <property type="component" value="Unassembled WGS sequence"/>
</dbReference>
<feature type="domain" description="Transposase IS116/IS110/IS902 C-terminal" evidence="4">
    <location>
        <begin position="193"/>
        <end position="278"/>
    </location>
</feature>
<keyword evidence="7" id="KW-1185">Reference proteome</keyword>
<gene>
    <name evidence="5" type="ORF">GPM918_LOCUS1405</name>
    <name evidence="6" type="ORF">SRO942_LOCUS1405</name>
</gene>
<evidence type="ECO:0000313" key="6">
    <source>
        <dbReference type="EMBL" id="CAF3542307.1"/>
    </source>
</evidence>
<accession>A0A813Q3C5</accession>
<dbReference type="GO" id="GO:0004803">
    <property type="term" value="F:transposase activity"/>
    <property type="evidence" value="ECO:0007669"/>
    <property type="project" value="InterPro"/>
</dbReference>
<dbReference type="InterPro" id="IPR012337">
    <property type="entry name" value="RNaseH-like_sf"/>
</dbReference>
<dbReference type="InterPro" id="IPR003346">
    <property type="entry name" value="Transposase_20"/>
</dbReference>
<feature type="domain" description="Transposase IS4-like" evidence="3">
    <location>
        <begin position="296"/>
        <end position="462"/>
    </location>
</feature>
<name>A0A813Q3C5_9BILA</name>
<dbReference type="Proteomes" id="UP000681722">
    <property type="component" value="Unassembled WGS sequence"/>
</dbReference>
<dbReference type="PANTHER" id="PTHR33055:SF3">
    <property type="entry name" value="PUTATIVE TRANSPOSASE FOR IS117-RELATED"/>
    <property type="match status" value="1"/>
</dbReference>
<organism evidence="5 7">
    <name type="scientific">Didymodactylos carnosus</name>
    <dbReference type="NCBI Taxonomy" id="1234261"/>
    <lineage>
        <taxon>Eukaryota</taxon>
        <taxon>Metazoa</taxon>
        <taxon>Spiralia</taxon>
        <taxon>Gnathifera</taxon>
        <taxon>Rotifera</taxon>
        <taxon>Eurotatoria</taxon>
        <taxon>Bdelloidea</taxon>
        <taxon>Philodinida</taxon>
        <taxon>Philodinidae</taxon>
        <taxon>Didymodactylos</taxon>
    </lineage>
</organism>
<dbReference type="OrthoDB" id="8116317at2759"/>
<evidence type="ECO:0008006" key="8">
    <source>
        <dbReference type="Google" id="ProtNLM"/>
    </source>
</evidence>
<feature type="coiled-coil region" evidence="1">
    <location>
        <begin position="157"/>
        <end position="191"/>
    </location>
</feature>
<dbReference type="PANTHER" id="PTHR33055">
    <property type="entry name" value="TRANSPOSASE FOR INSERTION SEQUENCE ELEMENT IS1111A"/>
    <property type="match status" value="1"/>
</dbReference>
<evidence type="ECO:0000259" key="3">
    <source>
        <dbReference type="Pfam" id="PF01609"/>
    </source>
</evidence>
<dbReference type="AlphaFoldDB" id="A0A813Q3C5"/>
<dbReference type="GO" id="GO:0003677">
    <property type="term" value="F:DNA binding"/>
    <property type="evidence" value="ECO:0007669"/>
    <property type="project" value="InterPro"/>
</dbReference>
<dbReference type="EMBL" id="CAJOBC010000129">
    <property type="protein sequence ID" value="CAF3542307.1"/>
    <property type="molecule type" value="Genomic_DNA"/>
</dbReference>
<feature type="domain" description="Transposase IS110-like N-terminal" evidence="2">
    <location>
        <begin position="6"/>
        <end position="152"/>
    </location>
</feature>
<evidence type="ECO:0000256" key="1">
    <source>
        <dbReference type="SAM" id="Coils"/>
    </source>
</evidence>
<proteinExistence type="predicted"/>
<evidence type="ECO:0000259" key="2">
    <source>
        <dbReference type="Pfam" id="PF01548"/>
    </source>
</evidence>
<evidence type="ECO:0000313" key="7">
    <source>
        <dbReference type="Proteomes" id="UP000663829"/>
    </source>
</evidence>
<dbReference type="SUPFAM" id="SSF53098">
    <property type="entry name" value="Ribonuclease H-like"/>
    <property type="match status" value="1"/>
</dbReference>
<dbReference type="InterPro" id="IPR002559">
    <property type="entry name" value="Transposase_11"/>
</dbReference>
<dbReference type="EMBL" id="CAJNOQ010000129">
    <property type="protein sequence ID" value="CAF0761398.1"/>
    <property type="molecule type" value="Genomic_DNA"/>
</dbReference>
<dbReference type="Pfam" id="PF01548">
    <property type="entry name" value="DEDD_Tnp_IS110"/>
    <property type="match status" value="1"/>
</dbReference>
<keyword evidence="1" id="KW-0175">Coiled coil</keyword>
<reference evidence="5" key="1">
    <citation type="submission" date="2021-02" db="EMBL/GenBank/DDBJ databases">
        <authorList>
            <person name="Nowell W R."/>
        </authorList>
    </citation>
    <scope>NUCLEOTIDE SEQUENCE</scope>
</reference>
<dbReference type="InterPro" id="IPR047650">
    <property type="entry name" value="Transpos_IS110"/>
</dbReference>